<keyword evidence="7" id="KW-0282">Flagellum</keyword>
<feature type="domain" description="Flagellar basal-body/hook protein C-terminal" evidence="5">
    <location>
        <begin position="191"/>
        <end position="234"/>
    </location>
</feature>
<dbReference type="Proteomes" id="UP000246058">
    <property type="component" value="Chromosome"/>
</dbReference>
<accession>A0A2U8VWI9</accession>
<dbReference type="KEGG" id="meti:DK427_19490"/>
<evidence type="ECO:0000259" key="5">
    <source>
        <dbReference type="Pfam" id="PF06429"/>
    </source>
</evidence>
<comment type="subcellular location">
    <subcellularLocation>
        <location evidence="1 4">Bacterial flagellum basal body</location>
    </subcellularLocation>
</comment>
<dbReference type="OrthoDB" id="9804559at2"/>
<dbReference type="InterPro" id="IPR037925">
    <property type="entry name" value="FlgE/F/G-like"/>
</dbReference>
<reference evidence="7 8" key="1">
    <citation type="submission" date="2018-05" db="EMBL/GenBank/DDBJ databases">
        <title>Complete Genome Sequence of Methylobacterium sp. 17Sr1-43.</title>
        <authorList>
            <person name="Srinivasan S."/>
        </authorList>
    </citation>
    <scope>NUCLEOTIDE SEQUENCE [LARGE SCALE GENOMIC DNA]</scope>
    <source>
        <strain evidence="7 8">17Sr1-43</strain>
    </source>
</reference>
<dbReference type="InterPro" id="IPR010930">
    <property type="entry name" value="Flg_bb/hook_C_dom"/>
</dbReference>
<dbReference type="NCBIfam" id="TIGR02490">
    <property type="entry name" value="flgF"/>
    <property type="match status" value="1"/>
</dbReference>
<evidence type="ECO:0000256" key="2">
    <source>
        <dbReference type="ARBA" id="ARBA00009677"/>
    </source>
</evidence>
<sequence length="241" mass="24950">MQNGLYVALSSQLALEKRLTTTAQNVANMATAGYRAEETKFSALMAQATKGAVAFASTGDTYISRASGPVTKTDAALDVALQGDAWLSVGGPNGPVYTRDGRLSMDATGRLTDVSGRPVLDPGGGPLLLDPQAGPPTIGRDGTIHQGVNQVGAIGLFTFDPKAAIRRAGPNAVAPSLPARPVQDFTRIGLAQGHLEGSNVNPILEMTKLITIQRAFESAANLTQQSESALQDAIKSLGPQG</sequence>
<dbReference type="AlphaFoldDB" id="A0A2U8VWI9"/>
<organism evidence="7 8">
    <name type="scientific">Methylobacterium radiodurans</name>
    <dbReference type="NCBI Taxonomy" id="2202828"/>
    <lineage>
        <taxon>Bacteria</taxon>
        <taxon>Pseudomonadati</taxon>
        <taxon>Pseudomonadota</taxon>
        <taxon>Alphaproteobacteria</taxon>
        <taxon>Hyphomicrobiales</taxon>
        <taxon>Methylobacteriaceae</taxon>
        <taxon>Methylobacterium</taxon>
    </lineage>
</organism>
<evidence type="ECO:0000313" key="7">
    <source>
        <dbReference type="EMBL" id="AWN37640.1"/>
    </source>
</evidence>
<dbReference type="InterPro" id="IPR053967">
    <property type="entry name" value="LlgE_F_G-like_D1"/>
</dbReference>
<evidence type="ECO:0000256" key="3">
    <source>
        <dbReference type="ARBA" id="ARBA00023143"/>
    </source>
</evidence>
<keyword evidence="7" id="KW-0969">Cilium</keyword>
<dbReference type="RefSeq" id="WP_109952706.1">
    <property type="nucleotide sequence ID" value="NZ_CP029551.1"/>
</dbReference>
<dbReference type="Pfam" id="PF22692">
    <property type="entry name" value="LlgE_F_G_D1"/>
    <property type="match status" value="1"/>
</dbReference>
<dbReference type="GO" id="GO:0071978">
    <property type="term" value="P:bacterial-type flagellum-dependent swarming motility"/>
    <property type="evidence" value="ECO:0007669"/>
    <property type="project" value="TreeGrafter"/>
</dbReference>
<dbReference type="PANTHER" id="PTHR30435:SF19">
    <property type="entry name" value="FLAGELLAR BASAL-BODY ROD PROTEIN FLGG"/>
    <property type="match status" value="1"/>
</dbReference>
<evidence type="ECO:0000313" key="8">
    <source>
        <dbReference type="Proteomes" id="UP000246058"/>
    </source>
</evidence>
<dbReference type="EMBL" id="CP029551">
    <property type="protein sequence ID" value="AWN37640.1"/>
    <property type="molecule type" value="Genomic_DNA"/>
</dbReference>
<dbReference type="NCBIfam" id="TIGR03506">
    <property type="entry name" value="FlgEFG_subfam"/>
    <property type="match status" value="1"/>
</dbReference>
<dbReference type="GO" id="GO:0030694">
    <property type="term" value="C:bacterial-type flagellum basal body, rod"/>
    <property type="evidence" value="ECO:0007669"/>
    <property type="project" value="UniProtKB-UniRule"/>
</dbReference>
<comment type="similarity">
    <text evidence="2 4">Belongs to the flagella basal body rod proteins family.</text>
</comment>
<dbReference type="NCBIfam" id="NF009282">
    <property type="entry name" value="PRK12642.1"/>
    <property type="match status" value="1"/>
</dbReference>
<dbReference type="InterPro" id="IPR012836">
    <property type="entry name" value="FlgF"/>
</dbReference>
<keyword evidence="8" id="KW-1185">Reference proteome</keyword>
<comment type="subunit">
    <text evidence="4">The basal body constitutes a major portion of the flagellar organelle and consists of five rings (E,L,P,S, and M) mounted on a central rod. The rod consists of about 26 subunits of FlgG in the distal portion, and FlgB, FlgC and FlgF are thought to build up the proximal portion of the rod with about 6 subunits each.</text>
</comment>
<keyword evidence="3 4" id="KW-0975">Bacterial flagellum</keyword>
<proteinExistence type="inferred from homology"/>
<dbReference type="SUPFAM" id="SSF117143">
    <property type="entry name" value="Flagellar hook protein flgE"/>
    <property type="match status" value="1"/>
</dbReference>
<protein>
    <recommendedName>
        <fullName evidence="4">Flagellar basal-body rod protein FlgF</fullName>
    </recommendedName>
</protein>
<dbReference type="PANTHER" id="PTHR30435">
    <property type="entry name" value="FLAGELLAR PROTEIN"/>
    <property type="match status" value="1"/>
</dbReference>
<feature type="domain" description="Flagellar hook protein FlgE/F/G-like D1" evidence="6">
    <location>
        <begin position="80"/>
        <end position="144"/>
    </location>
</feature>
<evidence type="ECO:0000256" key="1">
    <source>
        <dbReference type="ARBA" id="ARBA00004117"/>
    </source>
</evidence>
<keyword evidence="7" id="KW-0966">Cell projection</keyword>
<evidence type="ECO:0000259" key="6">
    <source>
        <dbReference type="Pfam" id="PF22692"/>
    </source>
</evidence>
<dbReference type="Pfam" id="PF06429">
    <property type="entry name" value="Flg_bbr_C"/>
    <property type="match status" value="1"/>
</dbReference>
<name>A0A2U8VWI9_9HYPH</name>
<dbReference type="InterPro" id="IPR020013">
    <property type="entry name" value="Flagellar_FlgE/F/G"/>
</dbReference>
<gene>
    <name evidence="7" type="primary">flgF</name>
    <name evidence="7" type="ORF">DK427_19490</name>
</gene>
<evidence type="ECO:0000256" key="4">
    <source>
        <dbReference type="RuleBase" id="RU362116"/>
    </source>
</evidence>